<organism evidence="1 2">
    <name type="scientific">Scophthalmus maximus</name>
    <name type="common">Turbot</name>
    <name type="synonym">Psetta maxima</name>
    <dbReference type="NCBI Taxonomy" id="52904"/>
    <lineage>
        <taxon>Eukaryota</taxon>
        <taxon>Metazoa</taxon>
        <taxon>Chordata</taxon>
        <taxon>Craniata</taxon>
        <taxon>Vertebrata</taxon>
        <taxon>Euteleostomi</taxon>
        <taxon>Actinopterygii</taxon>
        <taxon>Neopterygii</taxon>
        <taxon>Teleostei</taxon>
        <taxon>Neoteleostei</taxon>
        <taxon>Acanthomorphata</taxon>
        <taxon>Carangaria</taxon>
        <taxon>Pleuronectiformes</taxon>
        <taxon>Pleuronectoidei</taxon>
        <taxon>Scophthalmidae</taxon>
        <taxon>Scophthalmus</taxon>
    </lineage>
</organism>
<gene>
    <name evidence="1" type="ORF">SMAX5B_000162</name>
</gene>
<sequence length="206" mass="22707">MAQEVTHETLTGGLTQLVNRARVLLQGAKREAGASLEDFIPHKITTLLDLIPAGTDFYKSHAAVREQVDELLQLEAALEARSLRVLVVAFGGEEGARLWLEQTGCAFDMLLDPHRKIYRHFGLGSSCARVMRFGVLLQYSEYKAVDRDFPDVPPRLLEDIFQMGGDFLLSEEGTVLLSHICKNPMDRPTVGDVLQAADAASSASRP</sequence>
<dbReference type="SUPFAM" id="SSF52833">
    <property type="entry name" value="Thioredoxin-like"/>
    <property type="match status" value="1"/>
</dbReference>
<keyword evidence="2" id="KW-1185">Reference proteome</keyword>
<dbReference type="Pfam" id="PF13911">
    <property type="entry name" value="AhpC-TSA_2"/>
    <property type="match status" value="1"/>
</dbReference>
<reference evidence="1 2" key="1">
    <citation type="submission" date="2017-12" db="EMBL/GenBank/DDBJ databases">
        <title>Integrating genomic resources of turbot (Scophthalmus maximus) in depth evaluation of genetic and physical mapping variation across individuals.</title>
        <authorList>
            <person name="Martinez P."/>
        </authorList>
    </citation>
    <scope>NUCLEOTIDE SEQUENCE [LARGE SCALE GENOMIC DNA]</scope>
</reference>
<dbReference type="Proteomes" id="UP000246464">
    <property type="component" value="Chromosome 20"/>
</dbReference>
<evidence type="ECO:0000313" key="2">
    <source>
        <dbReference type="Proteomes" id="UP000246464"/>
    </source>
</evidence>
<evidence type="ECO:0000313" key="1">
    <source>
        <dbReference type="EMBL" id="AWP20350.1"/>
    </source>
</evidence>
<name>A0A2U9CWI1_SCOMX</name>
<dbReference type="EMBL" id="CP026262">
    <property type="protein sequence ID" value="AWP20350.1"/>
    <property type="molecule type" value="Genomic_DNA"/>
</dbReference>
<protein>
    <submittedName>
        <fullName evidence="1">Selenoprotein L</fullName>
    </submittedName>
</protein>
<dbReference type="InterPro" id="IPR036249">
    <property type="entry name" value="Thioredoxin-like_sf"/>
</dbReference>
<proteinExistence type="predicted"/>
<dbReference type="AlphaFoldDB" id="A0A2U9CWI1"/>
<dbReference type="Gene3D" id="3.40.30.10">
    <property type="entry name" value="Glutaredoxin"/>
    <property type="match status" value="1"/>
</dbReference>
<accession>A0A2U9CWI1</accession>
<dbReference type="InterPro" id="IPR032801">
    <property type="entry name" value="PXL2A/B/C"/>
</dbReference>